<evidence type="ECO:0000313" key="5">
    <source>
        <dbReference type="EMBL" id="NBC36632.1"/>
    </source>
</evidence>
<gene>
    <name evidence="5" type="ORF">GTZ99_08685</name>
</gene>
<evidence type="ECO:0000313" key="6">
    <source>
        <dbReference type="Proteomes" id="UP000753724"/>
    </source>
</evidence>
<dbReference type="PANTHER" id="PTHR43060:SF15">
    <property type="entry name" value="3-HYDROXYISOBUTYRATE DEHYDROGENASE-LIKE 1, MITOCHONDRIAL-RELATED"/>
    <property type="match status" value="1"/>
</dbReference>
<keyword evidence="1" id="KW-0560">Oxidoreductase</keyword>
<dbReference type="InterPro" id="IPR008927">
    <property type="entry name" value="6-PGluconate_DH-like_C_sf"/>
</dbReference>
<evidence type="ECO:0000259" key="3">
    <source>
        <dbReference type="Pfam" id="PF03446"/>
    </source>
</evidence>
<dbReference type="PIRSF" id="PIRSF000103">
    <property type="entry name" value="HIBADH"/>
    <property type="match status" value="1"/>
</dbReference>
<dbReference type="InterPro" id="IPR029154">
    <property type="entry name" value="HIBADH-like_NADP-bd"/>
</dbReference>
<evidence type="ECO:0000256" key="1">
    <source>
        <dbReference type="ARBA" id="ARBA00023002"/>
    </source>
</evidence>
<dbReference type="SUPFAM" id="SSF48179">
    <property type="entry name" value="6-phosphogluconate dehydrogenase C-terminal domain-like"/>
    <property type="match status" value="1"/>
</dbReference>
<evidence type="ECO:0000259" key="4">
    <source>
        <dbReference type="Pfam" id="PF14833"/>
    </source>
</evidence>
<dbReference type="InterPro" id="IPR013328">
    <property type="entry name" value="6PGD_dom2"/>
</dbReference>
<accession>A0ABW9XDV6</accession>
<organism evidence="5 6">
    <name type="scientific">Novosphingobium ovatum</name>
    <dbReference type="NCBI Taxonomy" id="1908523"/>
    <lineage>
        <taxon>Bacteria</taxon>
        <taxon>Pseudomonadati</taxon>
        <taxon>Pseudomonadota</taxon>
        <taxon>Alphaproteobacteria</taxon>
        <taxon>Sphingomonadales</taxon>
        <taxon>Sphingomonadaceae</taxon>
        <taxon>Novosphingobium</taxon>
    </lineage>
</organism>
<sequence length="305" mass="30907">MSEQTTGTTAPRAEEMRVGVIGVGVMGSAIARRLIACGADVALFDLSDAAMAPLVALGARACASPAQAAAGMDAVITSLNSAAIVEAAVFGPDGVAQASPLPGLLIDMSSIAPDRTTALAARLRADTGVAWVDAPLSGGAPAALKGELTLMIGGEADDVAQAQPVLELLSARASHMGAVGAGQTVKLVNQILCALNFLAVAEAVRFAEGHGIDASQIPAALAGGRADSRIMQEFMAKMAARDFSSTGRIDNMLKDLETAQSAALAGRIPLPLTSMAADLHRMLVAGGYGPADSAEYMRLFDLGHT</sequence>
<protein>
    <submittedName>
        <fullName evidence="5">NAD-binding protein</fullName>
    </submittedName>
</protein>
<dbReference type="InterPro" id="IPR036291">
    <property type="entry name" value="NAD(P)-bd_dom_sf"/>
</dbReference>
<feature type="domain" description="3-hydroxyisobutyrate dehydrogenase-like NAD-binding" evidence="4">
    <location>
        <begin position="180"/>
        <end position="299"/>
    </location>
</feature>
<feature type="domain" description="6-phosphogluconate dehydrogenase NADP-binding" evidence="3">
    <location>
        <begin position="17"/>
        <end position="177"/>
    </location>
</feature>
<dbReference type="Pfam" id="PF14833">
    <property type="entry name" value="NAD_binding_11"/>
    <property type="match status" value="1"/>
</dbReference>
<dbReference type="RefSeq" id="WP_161717912.1">
    <property type="nucleotide sequence ID" value="NZ_JAAAPO010000003.1"/>
</dbReference>
<dbReference type="SUPFAM" id="SSF51735">
    <property type="entry name" value="NAD(P)-binding Rossmann-fold domains"/>
    <property type="match status" value="1"/>
</dbReference>
<comment type="caution">
    <text evidence="5">The sequence shown here is derived from an EMBL/GenBank/DDBJ whole genome shotgun (WGS) entry which is preliminary data.</text>
</comment>
<reference evidence="6" key="1">
    <citation type="submission" date="2020-01" db="EMBL/GenBank/DDBJ databases">
        <title>Sphingomonas sp. strain CSW-10.</title>
        <authorList>
            <person name="Chen W.-M."/>
        </authorList>
    </citation>
    <scope>NUCLEOTIDE SEQUENCE [LARGE SCALE GENOMIC DNA]</scope>
    <source>
        <strain evidence="6">FSY-8</strain>
    </source>
</reference>
<dbReference type="Proteomes" id="UP000753724">
    <property type="component" value="Unassembled WGS sequence"/>
</dbReference>
<proteinExistence type="predicted"/>
<evidence type="ECO:0000256" key="2">
    <source>
        <dbReference type="ARBA" id="ARBA00023027"/>
    </source>
</evidence>
<keyword evidence="2" id="KW-0520">NAD</keyword>
<keyword evidence="6" id="KW-1185">Reference proteome</keyword>
<dbReference type="Pfam" id="PF03446">
    <property type="entry name" value="NAD_binding_2"/>
    <property type="match status" value="1"/>
</dbReference>
<dbReference type="InterPro" id="IPR015815">
    <property type="entry name" value="HIBADH-related"/>
</dbReference>
<dbReference type="Gene3D" id="1.10.1040.10">
    <property type="entry name" value="N-(1-d-carboxylethyl)-l-norvaline Dehydrogenase, domain 2"/>
    <property type="match status" value="1"/>
</dbReference>
<name>A0ABW9XDV6_9SPHN</name>
<dbReference type="Gene3D" id="3.40.50.720">
    <property type="entry name" value="NAD(P)-binding Rossmann-like Domain"/>
    <property type="match status" value="1"/>
</dbReference>
<dbReference type="PANTHER" id="PTHR43060">
    <property type="entry name" value="3-HYDROXYISOBUTYRATE DEHYDROGENASE-LIKE 1, MITOCHONDRIAL-RELATED"/>
    <property type="match status" value="1"/>
</dbReference>
<dbReference type="EMBL" id="JAAAPO010000003">
    <property type="protein sequence ID" value="NBC36632.1"/>
    <property type="molecule type" value="Genomic_DNA"/>
</dbReference>
<dbReference type="InterPro" id="IPR006115">
    <property type="entry name" value="6PGDH_NADP-bd"/>
</dbReference>